<comment type="caution">
    <text evidence="2">The sequence shown here is derived from an EMBL/GenBank/DDBJ whole genome shotgun (WGS) entry which is preliminary data.</text>
</comment>
<dbReference type="InterPro" id="IPR007138">
    <property type="entry name" value="ABM_dom"/>
</dbReference>
<evidence type="ECO:0000313" key="2">
    <source>
        <dbReference type="EMBL" id="PWW78740.1"/>
    </source>
</evidence>
<dbReference type="PANTHER" id="PTHR33336:SF15">
    <property type="entry name" value="ABM DOMAIN-CONTAINING PROTEIN"/>
    <property type="match status" value="1"/>
</dbReference>
<protein>
    <recommendedName>
        <fullName evidence="1">ABM domain-containing protein</fullName>
    </recommendedName>
</protein>
<dbReference type="PANTHER" id="PTHR33336">
    <property type="entry name" value="QUINOL MONOOXYGENASE YGIN-RELATED"/>
    <property type="match status" value="1"/>
</dbReference>
<dbReference type="Proteomes" id="UP000246991">
    <property type="component" value="Unassembled WGS sequence"/>
</dbReference>
<dbReference type="Pfam" id="PF03992">
    <property type="entry name" value="ABM"/>
    <property type="match status" value="1"/>
</dbReference>
<dbReference type="InterPro" id="IPR050744">
    <property type="entry name" value="AI-2_Isomerase_LsrG"/>
</dbReference>
<keyword evidence="3" id="KW-1185">Reference proteome</keyword>
<dbReference type="InterPro" id="IPR011008">
    <property type="entry name" value="Dimeric_a/b-barrel"/>
</dbReference>
<dbReference type="GO" id="GO:0003824">
    <property type="term" value="F:catalytic activity"/>
    <property type="evidence" value="ECO:0007669"/>
    <property type="project" value="TreeGrafter"/>
</dbReference>
<dbReference type="SUPFAM" id="SSF54909">
    <property type="entry name" value="Dimeric alpha+beta barrel"/>
    <property type="match status" value="1"/>
</dbReference>
<accession>A0A317SY10</accession>
<name>A0A317SY10_9PEZI</name>
<reference evidence="2 3" key="1">
    <citation type="submission" date="2018-03" db="EMBL/GenBank/DDBJ databases">
        <title>Genomes of Pezizomycetes fungi and the evolution of truffles.</title>
        <authorList>
            <person name="Murat C."/>
            <person name="Payen T."/>
            <person name="Noel B."/>
            <person name="Kuo A."/>
            <person name="Martin F.M."/>
        </authorList>
    </citation>
    <scope>NUCLEOTIDE SEQUENCE [LARGE SCALE GENOMIC DNA]</scope>
    <source>
        <strain evidence="2">091103-1</strain>
    </source>
</reference>
<feature type="domain" description="ABM" evidence="1">
    <location>
        <begin position="108"/>
        <end position="180"/>
    </location>
</feature>
<sequence>MEFPDNAKIVTTASTASTEADMKQLLDNTNLPTTASFASKTVDENTHTIRTIGIYPSESHTDTGVPPLSVGQDGTAATAITKSTISTYYAGYLRRPDQRWPEKPFVLWADLHMKREHLHFLPHAAKALIDAVVRDEPGVLCYLWLQDLSDKSHLTVFECYVNKDACKAHEATKAYSRFAEAVGPYAEHLDINYAEWRDGMSV</sequence>
<dbReference type="Gene3D" id="3.30.70.100">
    <property type="match status" value="1"/>
</dbReference>
<dbReference type="OrthoDB" id="5374394at2759"/>
<proteinExistence type="predicted"/>
<dbReference type="EMBL" id="PYWC01000013">
    <property type="protein sequence ID" value="PWW78740.1"/>
    <property type="molecule type" value="Genomic_DNA"/>
</dbReference>
<gene>
    <name evidence="2" type="ORF">C7212DRAFT_361728</name>
</gene>
<evidence type="ECO:0000313" key="3">
    <source>
        <dbReference type="Proteomes" id="UP000246991"/>
    </source>
</evidence>
<organism evidence="2 3">
    <name type="scientific">Tuber magnatum</name>
    <name type="common">white Piedmont truffle</name>
    <dbReference type="NCBI Taxonomy" id="42249"/>
    <lineage>
        <taxon>Eukaryota</taxon>
        <taxon>Fungi</taxon>
        <taxon>Dikarya</taxon>
        <taxon>Ascomycota</taxon>
        <taxon>Pezizomycotina</taxon>
        <taxon>Pezizomycetes</taxon>
        <taxon>Pezizales</taxon>
        <taxon>Tuberaceae</taxon>
        <taxon>Tuber</taxon>
    </lineage>
</organism>
<dbReference type="AlphaFoldDB" id="A0A317SY10"/>
<evidence type="ECO:0000259" key="1">
    <source>
        <dbReference type="Pfam" id="PF03992"/>
    </source>
</evidence>